<dbReference type="Pfam" id="PF04981">
    <property type="entry name" value="NMD3"/>
    <property type="match status" value="1"/>
</dbReference>
<dbReference type="EMBL" id="CP002069">
    <property type="protein sequence ID" value="ADI73336.1"/>
    <property type="molecule type" value="Genomic_DNA"/>
</dbReference>
<dbReference type="KEGG" id="mev:Metev_0418"/>
<dbReference type="InterPro" id="IPR007064">
    <property type="entry name" value="Nmd3_N"/>
</dbReference>
<dbReference type="HOGENOM" id="CLU_065087_0_0_2"/>
<accession>D7E7Z4</accession>
<dbReference type="PANTHER" id="PTHR12746">
    <property type="entry name" value="NONSENSE-MEDIATED MRNA DECAY PROTEIN 3"/>
    <property type="match status" value="1"/>
</dbReference>
<dbReference type="Proteomes" id="UP000000391">
    <property type="component" value="Chromosome"/>
</dbReference>
<dbReference type="AlphaFoldDB" id="D7E7Z4"/>
<dbReference type="GO" id="GO:0043023">
    <property type="term" value="F:ribosomal large subunit binding"/>
    <property type="evidence" value="ECO:0007669"/>
    <property type="project" value="InterPro"/>
</dbReference>
<keyword evidence="3" id="KW-1185">Reference proteome</keyword>
<dbReference type="RefSeq" id="WP_013193904.1">
    <property type="nucleotide sequence ID" value="NC_014253.1"/>
</dbReference>
<dbReference type="OrthoDB" id="15051at2157"/>
<evidence type="ECO:0000259" key="1">
    <source>
        <dbReference type="Pfam" id="PF04981"/>
    </source>
</evidence>
<sequence length="347" mass="39506">MSLILCPKCGNETDVLYENVCKDCFFEQFQLARLPHVIHVKFCSRCGSVYYQGVWDDVDSTGDMVIRLVEDELMVHEYASDLEIYFEPQQLTSYMYRVRVIVDARVEGVPVNQELETEVRIGRESCDRCSRIAGGYFEGIVQIRGTNRVPDKNEVEDCIRIANDVIDRMYKKGERFAFISKSVESKHGIDLYIGSSNTSRQICKQIESERGGKFSESPTLFGQKDGKEIYRITFSMRLPEFKAGDIIEYKDRVIEIKNSGNRVSGIDLSNGSRFVEYQDKMNKAVHVASRDDAITAVLVSEGDNEIMVLDPETYKTLTLKKPVTFESGNKSEIPVIKTEHGLFVLSD</sequence>
<organism evidence="2 3">
    <name type="scientific">Methanohalobium evestigatum (strain ATCC BAA-1072 / DSM 3721 / NBRC 107634 / OCM 161 / Z-7303)</name>
    <dbReference type="NCBI Taxonomy" id="644295"/>
    <lineage>
        <taxon>Archaea</taxon>
        <taxon>Methanobacteriati</taxon>
        <taxon>Methanobacteriota</taxon>
        <taxon>Stenosarchaea group</taxon>
        <taxon>Methanomicrobia</taxon>
        <taxon>Methanosarcinales</taxon>
        <taxon>Methanosarcinaceae</taxon>
        <taxon>Methanohalobium</taxon>
    </lineage>
</organism>
<protein>
    <submittedName>
        <fullName evidence="2">NMD3 family protein</fullName>
    </submittedName>
</protein>
<name>D7E7Z4_METEZ</name>
<dbReference type="PANTHER" id="PTHR12746:SF2">
    <property type="entry name" value="60S RIBOSOMAL EXPORT PROTEIN NMD3"/>
    <property type="match status" value="1"/>
</dbReference>
<dbReference type="STRING" id="644295.Metev_0418"/>
<evidence type="ECO:0000313" key="3">
    <source>
        <dbReference type="Proteomes" id="UP000000391"/>
    </source>
</evidence>
<reference evidence="2 3" key="1">
    <citation type="submission" date="2010-06" db="EMBL/GenBank/DDBJ databases">
        <title>Complete sequence chromosome of Methanohalobium evestigatum Z-7303.</title>
        <authorList>
            <consortium name="US DOE Joint Genome Institute"/>
            <person name="Lucas S."/>
            <person name="Copeland A."/>
            <person name="Lapidus A."/>
            <person name="Cheng J.-F."/>
            <person name="Bruce D."/>
            <person name="Goodwin L."/>
            <person name="Pitluck S."/>
            <person name="Saunders E."/>
            <person name="Detter J.C."/>
            <person name="Han C."/>
            <person name="Tapia R."/>
            <person name="Land M."/>
            <person name="Hauser L."/>
            <person name="Kyrpides N."/>
            <person name="Mikhailova N."/>
            <person name="Sieprawska-Lupa M."/>
            <person name="Whitman W.B."/>
            <person name="Anderson I."/>
            <person name="Woyke T."/>
        </authorList>
    </citation>
    <scope>NUCLEOTIDE SEQUENCE [LARGE SCALE GENOMIC DNA]</scope>
    <source>
        <strain evidence="3">ATCC BAA-1072 / DSM 3721 / NBRC 107634 / OCM 161 / Z-7303</strain>
    </source>
</reference>
<dbReference type="InterPro" id="IPR039768">
    <property type="entry name" value="Nmd3"/>
</dbReference>
<dbReference type="GeneID" id="9346037"/>
<feature type="domain" description="Nmd3 N-terminal" evidence="1">
    <location>
        <begin position="6"/>
        <end position="238"/>
    </location>
</feature>
<dbReference type="GO" id="GO:0005737">
    <property type="term" value="C:cytoplasm"/>
    <property type="evidence" value="ECO:0007669"/>
    <property type="project" value="TreeGrafter"/>
</dbReference>
<gene>
    <name evidence="2" type="ordered locus">Metev_0418</name>
</gene>
<proteinExistence type="predicted"/>
<evidence type="ECO:0000313" key="2">
    <source>
        <dbReference type="EMBL" id="ADI73336.1"/>
    </source>
</evidence>